<proteinExistence type="predicted"/>
<accession>A0ABQ8J137</accession>
<protein>
    <submittedName>
        <fullName evidence="1">Uncharacterized protein</fullName>
    </submittedName>
</protein>
<evidence type="ECO:0000313" key="2">
    <source>
        <dbReference type="Proteomes" id="UP000887458"/>
    </source>
</evidence>
<comment type="caution">
    <text evidence="1">The sequence shown here is derived from an EMBL/GenBank/DDBJ whole genome shotgun (WGS) entry which is preliminary data.</text>
</comment>
<reference evidence="1 2" key="1">
    <citation type="journal article" date="2018" name="J. Allergy Clin. Immunol.">
        <title>High-quality assembly of Dermatophagoides pteronyssinus genome and transcriptome reveals a wide range of novel allergens.</title>
        <authorList>
            <person name="Liu X.Y."/>
            <person name="Yang K.Y."/>
            <person name="Wang M.Q."/>
            <person name="Kwok J.S."/>
            <person name="Zeng X."/>
            <person name="Yang Z."/>
            <person name="Xiao X.J."/>
            <person name="Lau C.P."/>
            <person name="Li Y."/>
            <person name="Huang Z.M."/>
            <person name="Ba J.G."/>
            <person name="Yim A.K."/>
            <person name="Ouyang C.Y."/>
            <person name="Ngai S.M."/>
            <person name="Chan T.F."/>
            <person name="Leung E.L."/>
            <person name="Liu L."/>
            <person name="Liu Z.G."/>
            <person name="Tsui S.K."/>
        </authorList>
    </citation>
    <scope>NUCLEOTIDE SEQUENCE [LARGE SCALE GENOMIC DNA]</scope>
    <source>
        <strain evidence="1">Derp</strain>
    </source>
</reference>
<organism evidence="1 2">
    <name type="scientific">Dermatophagoides pteronyssinus</name>
    <name type="common">European house dust mite</name>
    <dbReference type="NCBI Taxonomy" id="6956"/>
    <lineage>
        <taxon>Eukaryota</taxon>
        <taxon>Metazoa</taxon>
        <taxon>Ecdysozoa</taxon>
        <taxon>Arthropoda</taxon>
        <taxon>Chelicerata</taxon>
        <taxon>Arachnida</taxon>
        <taxon>Acari</taxon>
        <taxon>Acariformes</taxon>
        <taxon>Sarcoptiformes</taxon>
        <taxon>Astigmata</taxon>
        <taxon>Psoroptidia</taxon>
        <taxon>Analgoidea</taxon>
        <taxon>Pyroglyphidae</taxon>
        <taxon>Dermatophagoidinae</taxon>
        <taxon>Dermatophagoides</taxon>
    </lineage>
</organism>
<sequence>MICSNMDGHNKKFMMLILIVQGRMAYSRFTCHSSTLQQSSVQLVVFMRDDDDEYIVVISFDH</sequence>
<reference evidence="1 2" key="2">
    <citation type="journal article" date="2022" name="Mol. Biol. Evol.">
        <title>Comparative Genomics Reveals Insights into the Divergent Evolution of Astigmatic Mites and Household Pest Adaptations.</title>
        <authorList>
            <person name="Xiong Q."/>
            <person name="Wan A.T."/>
            <person name="Liu X."/>
            <person name="Fung C.S."/>
            <person name="Xiao X."/>
            <person name="Malainual N."/>
            <person name="Hou J."/>
            <person name="Wang L."/>
            <person name="Wang M."/>
            <person name="Yang K.Y."/>
            <person name="Cui Y."/>
            <person name="Leung E.L."/>
            <person name="Nong W."/>
            <person name="Shin S.K."/>
            <person name="Au S.W."/>
            <person name="Jeong K.Y."/>
            <person name="Chew F.T."/>
            <person name="Hui J.H."/>
            <person name="Leung T.F."/>
            <person name="Tungtrongchitr A."/>
            <person name="Zhong N."/>
            <person name="Liu Z."/>
            <person name="Tsui S.K."/>
        </authorList>
    </citation>
    <scope>NUCLEOTIDE SEQUENCE [LARGE SCALE GENOMIC DNA]</scope>
    <source>
        <strain evidence="1">Derp</strain>
    </source>
</reference>
<gene>
    <name evidence="1" type="ORF">DERP_000752</name>
</gene>
<keyword evidence="2" id="KW-1185">Reference proteome</keyword>
<name>A0ABQ8J137_DERPT</name>
<evidence type="ECO:0000313" key="1">
    <source>
        <dbReference type="EMBL" id="KAH9416253.1"/>
    </source>
</evidence>
<dbReference type="Proteomes" id="UP000887458">
    <property type="component" value="Unassembled WGS sequence"/>
</dbReference>
<dbReference type="EMBL" id="NJHN03000095">
    <property type="protein sequence ID" value="KAH9416253.1"/>
    <property type="molecule type" value="Genomic_DNA"/>
</dbReference>